<keyword evidence="4" id="KW-1003">Cell membrane</keyword>
<organism evidence="9 10">
    <name type="scientific">Pleionea litopenaei</name>
    <dbReference type="NCBI Taxonomy" id="3070815"/>
    <lineage>
        <taxon>Bacteria</taxon>
        <taxon>Pseudomonadati</taxon>
        <taxon>Pseudomonadota</taxon>
        <taxon>Gammaproteobacteria</taxon>
        <taxon>Oceanospirillales</taxon>
        <taxon>Pleioneaceae</taxon>
        <taxon>Pleionea</taxon>
    </lineage>
</organism>
<evidence type="ECO:0000256" key="5">
    <source>
        <dbReference type="ARBA" id="ARBA00022692"/>
    </source>
</evidence>
<feature type="transmembrane region" description="Helical" evidence="8">
    <location>
        <begin position="96"/>
        <end position="119"/>
    </location>
</feature>
<reference evidence="9 10" key="1">
    <citation type="submission" date="2023-08" db="EMBL/GenBank/DDBJ databases">
        <title>Pleionea litopenaei sp. nov., isolated from stomach of juvenile Litopenaeus vannamei.</title>
        <authorList>
            <person name="Rho A.M."/>
            <person name="Hwang C.Y."/>
        </authorList>
    </citation>
    <scope>NUCLEOTIDE SEQUENCE [LARGE SCALE GENOMIC DNA]</scope>
    <source>
        <strain evidence="9 10">HL-JVS1</strain>
    </source>
</reference>
<sequence>MSTILLAIVPILCIIALGYCCRRFNVFNDGFLDGLSRLTFTVFIPCLLFTSIYNSEDLSSISSNLLLSFYIPVIGWYVLSYIYFRAVFKASFRKTELLSLAATFSNNVLIGIPVLLTLIGDSVLLPGFVIVSIHSLILFTLTSLFAENQEADKKWYRSLATSIWITTRSPIVISLLLGLSAKLLALPLHSIVQHTLDYLKGAALPCALIVLGATLARYKSTHQLPLSISVNTIKLLLLPLAVYCCGQYWFNLSPTLIAVTVIMSASPVGINVFMFAAQDPKSSPYLASAILNSTLVAIATIPAWIYFLDLAP</sequence>
<evidence type="ECO:0000256" key="1">
    <source>
        <dbReference type="ARBA" id="ARBA00004651"/>
    </source>
</evidence>
<feature type="transmembrane region" description="Helical" evidence="8">
    <location>
        <begin position="198"/>
        <end position="216"/>
    </location>
</feature>
<dbReference type="PANTHER" id="PTHR36838:SF3">
    <property type="entry name" value="TRANSPORTER AUXIN EFFLUX CARRIER EC FAMILY"/>
    <property type="match status" value="1"/>
</dbReference>
<evidence type="ECO:0000256" key="3">
    <source>
        <dbReference type="ARBA" id="ARBA00022448"/>
    </source>
</evidence>
<keyword evidence="3" id="KW-0813">Transport</keyword>
<dbReference type="EMBL" id="CP133548">
    <property type="protein sequence ID" value="WMS89080.1"/>
    <property type="molecule type" value="Genomic_DNA"/>
</dbReference>
<evidence type="ECO:0000256" key="2">
    <source>
        <dbReference type="ARBA" id="ARBA00010145"/>
    </source>
</evidence>
<feature type="transmembrane region" description="Helical" evidence="8">
    <location>
        <begin position="6"/>
        <end position="22"/>
    </location>
</feature>
<keyword evidence="6 8" id="KW-1133">Transmembrane helix</keyword>
<proteinExistence type="inferred from homology"/>
<accession>A0AA51X9E0</accession>
<dbReference type="InterPro" id="IPR004776">
    <property type="entry name" value="Mem_transp_PIN-like"/>
</dbReference>
<protein>
    <submittedName>
        <fullName evidence="9">AEC family transporter</fullName>
    </submittedName>
</protein>
<feature type="transmembrane region" description="Helical" evidence="8">
    <location>
        <begin position="228"/>
        <end position="250"/>
    </location>
</feature>
<dbReference type="GO" id="GO:0055085">
    <property type="term" value="P:transmembrane transport"/>
    <property type="evidence" value="ECO:0007669"/>
    <property type="project" value="InterPro"/>
</dbReference>
<comment type="similarity">
    <text evidence="2">Belongs to the auxin efflux carrier (TC 2.A.69) family.</text>
</comment>
<feature type="transmembrane region" description="Helical" evidence="8">
    <location>
        <begin position="158"/>
        <end position="178"/>
    </location>
</feature>
<dbReference type="RefSeq" id="WP_309204323.1">
    <property type="nucleotide sequence ID" value="NZ_CP133548.1"/>
</dbReference>
<evidence type="ECO:0000256" key="4">
    <source>
        <dbReference type="ARBA" id="ARBA00022475"/>
    </source>
</evidence>
<dbReference type="GO" id="GO:0005886">
    <property type="term" value="C:plasma membrane"/>
    <property type="evidence" value="ECO:0007669"/>
    <property type="project" value="UniProtKB-SubCell"/>
</dbReference>
<keyword evidence="10" id="KW-1185">Reference proteome</keyword>
<feature type="transmembrane region" description="Helical" evidence="8">
    <location>
        <begin position="34"/>
        <end position="53"/>
    </location>
</feature>
<dbReference type="Pfam" id="PF03547">
    <property type="entry name" value="Mem_trans"/>
    <property type="match status" value="1"/>
</dbReference>
<feature type="transmembrane region" description="Helical" evidence="8">
    <location>
        <begin position="289"/>
        <end position="307"/>
    </location>
</feature>
<evidence type="ECO:0000313" key="9">
    <source>
        <dbReference type="EMBL" id="WMS89080.1"/>
    </source>
</evidence>
<feature type="transmembrane region" description="Helical" evidence="8">
    <location>
        <begin position="125"/>
        <end position="146"/>
    </location>
</feature>
<evidence type="ECO:0000256" key="8">
    <source>
        <dbReference type="SAM" id="Phobius"/>
    </source>
</evidence>
<feature type="transmembrane region" description="Helical" evidence="8">
    <location>
        <begin position="65"/>
        <end position="84"/>
    </location>
</feature>
<comment type="subcellular location">
    <subcellularLocation>
        <location evidence="1">Cell membrane</location>
        <topology evidence="1">Multi-pass membrane protein</topology>
    </subcellularLocation>
</comment>
<dbReference type="KEGG" id="plei:Q9312_09225"/>
<feature type="transmembrane region" description="Helical" evidence="8">
    <location>
        <begin position="256"/>
        <end position="277"/>
    </location>
</feature>
<keyword evidence="7 8" id="KW-0472">Membrane</keyword>
<evidence type="ECO:0000256" key="7">
    <source>
        <dbReference type="ARBA" id="ARBA00023136"/>
    </source>
</evidence>
<dbReference type="AlphaFoldDB" id="A0AA51X9E0"/>
<dbReference type="PANTHER" id="PTHR36838">
    <property type="entry name" value="AUXIN EFFLUX CARRIER FAMILY PROTEIN"/>
    <property type="match status" value="1"/>
</dbReference>
<dbReference type="InterPro" id="IPR038770">
    <property type="entry name" value="Na+/solute_symporter_sf"/>
</dbReference>
<dbReference type="Proteomes" id="UP001239782">
    <property type="component" value="Chromosome"/>
</dbReference>
<gene>
    <name evidence="9" type="ORF">Q9312_09225</name>
</gene>
<evidence type="ECO:0000313" key="10">
    <source>
        <dbReference type="Proteomes" id="UP001239782"/>
    </source>
</evidence>
<evidence type="ECO:0000256" key="6">
    <source>
        <dbReference type="ARBA" id="ARBA00022989"/>
    </source>
</evidence>
<name>A0AA51X9E0_9GAMM</name>
<keyword evidence="5 8" id="KW-0812">Transmembrane</keyword>
<dbReference type="Gene3D" id="1.20.1530.20">
    <property type="match status" value="2"/>
</dbReference>